<feature type="transmembrane region" description="Helical" evidence="1">
    <location>
        <begin position="106"/>
        <end position="129"/>
    </location>
</feature>
<dbReference type="PATRIC" id="fig|1434107.4.peg.2828"/>
<dbReference type="Proteomes" id="UP000033066">
    <property type="component" value="Chromosome"/>
</dbReference>
<dbReference type="AlphaFoldDB" id="A0A0E3SNL1"/>
<gene>
    <name evidence="2" type="ORF">MSBR3_2230</name>
</gene>
<organism evidence="2 3">
    <name type="scientific">Methanosarcina barkeri 3</name>
    <dbReference type="NCBI Taxonomy" id="1434107"/>
    <lineage>
        <taxon>Archaea</taxon>
        <taxon>Methanobacteriati</taxon>
        <taxon>Methanobacteriota</taxon>
        <taxon>Stenosarchaea group</taxon>
        <taxon>Methanomicrobia</taxon>
        <taxon>Methanosarcinales</taxon>
        <taxon>Methanosarcinaceae</taxon>
        <taxon>Methanosarcina</taxon>
    </lineage>
</organism>
<keyword evidence="1" id="KW-0472">Membrane</keyword>
<dbReference type="KEGG" id="mbak:MSBR3_2230"/>
<accession>A0A0E3SNL1</accession>
<reference evidence="2" key="1">
    <citation type="submission" date="2014-07" db="EMBL/GenBank/DDBJ databases">
        <title>Methanogenic archaea and the global carbon cycle.</title>
        <authorList>
            <person name="Henriksen J.R."/>
            <person name="Luke J."/>
            <person name="Reinhart S."/>
            <person name="Benedict M.N."/>
            <person name="Youngblut N.D."/>
            <person name="Metcalf M.E."/>
            <person name="Whitaker R.J."/>
            <person name="Metcalf W.W."/>
        </authorList>
    </citation>
    <scope>NUCLEOTIDE SEQUENCE [LARGE SCALE GENOMIC DNA]</scope>
    <source>
        <strain evidence="2">3</strain>
    </source>
</reference>
<evidence type="ECO:0000313" key="2">
    <source>
        <dbReference type="EMBL" id="AKB82808.1"/>
    </source>
</evidence>
<feature type="transmembrane region" description="Helical" evidence="1">
    <location>
        <begin position="12"/>
        <end position="30"/>
    </location>
</feature>
<evidence type="ECO:0000256" key="1">
    <source>
        <dbReference type="SAM" id="Phobius"/>
    </source>
</evidence>
<dbReference type="EMBL" id="CP009517">
    <property type="protein sequence ID" value="AKB82808.1"/>
    <property type="molecule type" value="Genomic_DNA"/>
</dbReference>
<proteinExistence type="predicted"/>
<feature type="transmembrane region" description="Helical" evidence="1">
    <location>
        <begin position="81"/>
        <end position="100"/>
    </location>
</feature>
<keyword evidence="1" id="KW-0812">Transmembrane</keyword>
<feature type="transmembrane region" description="Helical" evidence="1">
    <location>
        <begin position="42"/>
        <end position="60"/>
    </location>
</feature>
<keyword evidence="3" id="KW-1185">Reference proteome</keyword>
<name>A0A0E3SNL1_METBA</name>
<sequence length="143" mass="16000">MRQSDDPLVRAGPLFQPIRGILFGFIFYLLRDVFFLENNGWLVMWATLVVIGIVSTFAPAPGSIEGFIYTKLTPSKSGIGGMIEVLTQSFLLSALSYYWVKHPELSWLNWALGTLFLISMALPVLGFLASKKTGNNISRKRLQ</sequence>
<keyword evidence="1" id="KW-1133">Transmembrane helix</keyword>
<dbReference type="HOGENOM" id="CLU_127690_0_0_2"/>
<evidence type="ECO:0000313" key="3">
    <source>
        <dbReference type="Proteomes" id="UP000033066"/>
    </source>
</evidence>
<protein>
    <submittedName>
        <fullName evidence="2">Uncharacterized protein</fullName>
    </submittedName>
</protein>